<accession>A0AAD7EVX2</accession>
<evidence type="ECO:0000256" key="1">
    <source>
        <dbReference type="SAM" id="MobiDB-lite"/>
    </source>
</evidence>
<name>A0AAD7EVX2_9AGAR</name>
<dbReference type="Proteomes" id="UP001218218">
    <property type="component" value="Unassembled WGS sequence"/>
</dbReference>
<evidence type="ECO:0000313" key="3">
    <source>
        <dbReference type="Proteomes" id="UP001218218"/>
    </source>
</evidence>
<organism evidence="2 3">
    <name type="scientific">Mycena albidolilacea</name>
    <dbReference type="NCBI Taxonomy" id="1033008"/>
    <lineage>
        <taxon>Eukaryota</taxon>
        <taxon>Fungi</taxon>
        <taxon>Dikarya</taxon>
        <taxon>Basidiomycota</taxon>
        <taxon>Agaricomycotina</taxon>
        <taxon>Agaricomycetes</taxon>
        <taxon>Agaricomycetidae</taxon>
        <taxon>Agaricales</taxon>
        <taxon>Marasmiineae</taxon>
        <taxon>Mycenaceae</taxon>
        <taxon>Mycena</taxon>
    </lineage>
</organism>
<reference evidence="2" key="1">
    <citation type="submission" date="2023-03" db="EMBL/GenBank/DDBJ databases">
        <title>Massive genome expansion in bonnet fungi (Mycena s.s.) driven by repeated elements and novel gene families across ecological guilds.</title>
        <authorList>
            <consortium name="Lawrence Berkeley National Laboratory"/>
            <person name="Harder C.B."/>
            <person name="Miyauchi S."/>
            <person name="Viragh M."/>
            <person name="Kuo A."/>
            <person name="Thoen E."/>
            <person name="Andreopoulos B."/>
            <person name="Lu D."/>
            <person name="Skrede I."/>
            <person name="Drula E."/>
            <person name="Henrissat B."/>
            <person name="Morin E."/>
            <person name="Kohler A."/>
            <person name="Barry K."/>
            <person name="LaButti K."/>
            <person name="Morin E."/>
            <person name="Salamov A."/>
            <person name="Lipzen A."/>
            <person name="Mereny Z."/>
            <person name="Hegedus B."/>
            <person name="Baldrian P."/>
            <person name="Stursova M."/>
            <person name="Weitz H."/>
            <person name="Taylor A."/>
            <person name="Grigoriev I.V."/>
            <person name="Nagy L.G."/>
            <person name="Martin F."/>
            <person name="Kauserud H."/>
        </authorList>
    </citation>
    <scope>NUCLEOTIDE SEQUENCE</scope>
    <source>
        <strain evidence="2">CBHHK002</strain>
    </source>
</reference>
<comment type="caution">
    <text evidence="2">The sequence shown here is derived from an EMBL/GenBank/DDBJ whole genome shotgun (WGS) entry which is preliminary data.</text>
</comment>
<sequence length="277" mass="30006">MLMVSQVKYYPPCPSFCSARIHTARTAADDNPTLVYSISHGAATPAPPTQPVQHLQPQAHGDKPAVQQAEDVGVPRLSLILRLLHSHLHRHRRAGEASVRCARVGAVEGGLCEGGCWRLAMLHGHGVSCREFKCAVLPLAKELCANLGRGLLHGIRTSRGEHRITVRRGHPPSGSALRASVGLFARQKSTEFACPHATRERVGRSGDHEGNANDEAGCCRGIERVDKFNGARVACHQEVSRVPRLVFSFVLESLSSVSMEPYACTSNGKAPEVVWEP</sequence>
<proteinExistence type="predicted"/>
<keyword evidence="3" id="KW-1185">Reference proteome</keyword>
<protein>
    <submittedName>
        <fullName evidence="2">Uncharacterized protein</fullName>
    </submittedName>
</protein>
<dbReference type="AlphaFoldDB" id="A0AAD7EVX2"/>
<dbReference type="EMBL" id="JARIHO010000010">
    <property type="protein sequence ID" value="KAJ7354134.1"/>
    <property type="molecule type" value="Genomic_DNA"/>
</dbReference>
<feature type="region of interest" description="Disordered" evidence="1">
    <location>
        <begin position="42"/>
        <end position="61"/>
    </location>
</feature>
<evidence type="ECO:0000313" key="2">
    <source>
        <dbReference type="EMBL" id="KAJ7354134.1"/>
    </source>
</evidence>
<gene>
    <name evidence="2" type="ORF">DFH08DRAFT_804059</name>
</gene>